<gene>
    <name evidence="2" type="ORF">KL86DYS1_11031</name>
</gene>
<dbReference type="RefSeq" id="WP_296938910.1">
    <property type="nucleotide sequence ID" value="NZ_LT599032.1"/>
</dbReference>
<dbReference type="InterPro" id="IPR018580">
    <property type="entry name" value="Uncharacterised_YfhO"/>
</dbReference>
<feature type="transmembrane region" description="Helical" evidence="1">
    <location>
        <begin position="230"/>
        <end position="249"/>
    </location>
</feature>
<evidence type="ECO:0008006" key="3">
    <source>
        <dbReference type="Google" id="ProtNLM"/>
    </source>
</evidence>
<name>A0A212J4F9_9BACT</name>
<feature type="transmembrane region" description="Helical" evidence="1">
    <location>
        <begin position="409"/>
        <end position="433"/>
    </location>
</feature>
<feature type="transmembrane region" description="Helical" evidence="1">
    <location>
        <begin position="372"/>
        <end position="389"/>
    </location>
</feature>
<sequence length="858" mass="95520">MIKKEQSLVGKIVPHIIAIIAFLAITMIYFSPLMEGKILSQNDVMHYTGGSQELREYYNNEGESSAWTGAMFSGMPAYQIGIWGGSPNFLDYIEYPLKALGGSSAGPVFAGMLMAYILFCLMGFKPGFSILGAIAYSLSSYNIVILEAGHVTKAWALAYMPLIVAGIMVLFRKKILLGGLLVALGLALQIKSNHLQITYYTGILCAILFIAFAVQMLSEKDIKSLLKASGAMAVALVLAALCNMGSIYANMEMARESTRGKSELTAAAASAGEKQSTGLDKDYVFAWSYGKAETFTLMIPNIHGGVSGGTLDQSSNLYKEMVKQGAQVDPKGVQAYTYWGAQPFTQGSVYFGAIICFLFVLGMIVIRSKVKWGLLIATVFFIFLAWGKNMEWFNDLFFYHFPLYSKFRAVSTALVIPALTMVIIAVWGLKGFFTADIDKEKLKKALYISLGIIGGLCLFFWIAPGFFFNFMAESDAAWRTQVPDWYYNALLADRKDLLSSDALRSLIFVLLAGAVLFFSLRTKMEKQKLALYGSIAIILLVLVDLWGVDKRYLNDSKFVNKNTYETQSFPQSTVDKIILQDKYPSYRVLNLANTFEDANTSYYHKSIGGYHAAKLKRYQELIDHRLFNEVGFIRQKANALLQQEVAKLQQGQGSPETINQAMQDSISPMFGATTALNMLNAKYVIYHPELAPIVNPYALGEAWFVPAYKFVNNADEEITAVNTLNPLEMAVIDKRFEQELSGLNIVTDSTATITMTEYKPNILKYKSKAATEQLAVLSEVYFSDGWQAYIDGKEAPHFRADWTLRAMRVPAGEHEIVFKFEPKDYYLSRTVATASSAALILLLIGMVVMPFVRKKQEE</sequence>
<proteinExistence type="predicted"/>
<accession>A0A212J4F9</accession>
<feature type="transmembrane region" description="Helical" evidence="1">
    <location>
        <begin position="12"/>
        <end position="30"/>
    </location>
</feature>
<reference evidence="2" key="1">
    <citation type="submission" date="2016-04" db="EMBL/GenBank/DDBJ databases">
        <authorList>
            <person name="Evans L.H."/>
            <person name="Alamgir A."/>
            <person name="Owens N."/>
            <person name="Weber N.D."/>
            <person name="Virtaneva K."/>
            <person name="Barbian K."/>
            <person name="Babar A."/>
            <person name="Rosenke K."/>
        </authorList>
    </citation>
    <scope>NUCLEOTIDE SEQUENCE</scope>
    <source>
        <strain evidence="2">86-1</strain>
    </source>
</reference>
<feature type="transmembrane region" description="Helical" evidence="1">
    <location>
        <begin position="445"/>
        <end position="468"/>
    </location>
</feature>
<feature type="transmembrane region" description="Helical" evidence="1">
    <location>
        <begin position="175"/>
        <end position="191"/>
    </location>
</feature>
<organism evidence="2">
    <name type="scientific">uncultured Dysgonomonas sp</name>
    <dbReference type="NCBI Taxonomy" id="206096"/>
    <lineage>
        <taxon>Bacteria</taxon>
        <taxon>Pseudomonadati</taxon>
        <taxon>Bacteroidota</taxon>
        <taxon>Bacteroidia</taxon>
        <taxon>Bacteroidales</taxon>
        <taxon>Dysgonomonadaceae</taxon>
        <taxon>Dysgonomonas</taxon>
        <taxon>environmental samples</taxon>
    </lineage>
</organism>
<feature type="transmembrane region" description="Helical" evidence="1">
    <location>
        <begin position="152"/>
        <end position="170"/>
    </location>
</feature>
<dbReference type="PANTHER" id="PTHR38454">
    <property type="entry name" value="INTEGRAL MEMBRANE PROTEIN-RELATED"/>
    <property type="match status" value="1"/>
</dbReference>
<protein>
    <recommendedName>
        <fullName evidence="3">Bacterial membrane protein YfhO</fullName>
    </recommendedName>
</protein>
<feature type="transmembrane region" description="Helical" evidence="1">
    <location>
        <begin position="831"/>
        <end position="852"/>
    </location>
</feature>
<feature type="transmembrane region" description="Helical" evidence="1">
    <location>
        <begin position="529"/>
        <end position="548"/>
    </location>
</feature>
<evidence type="ECO:0000313" key="2">
    <source>
        <dbReference type="EMBL" id="SBV94055.1"/>
    </source>
</evidence>
<feature type="transmembrane region" description="Helical" evidence="1">
    <location>
        <begin position="502"/>
        <end position="520"/>
    </location>
</feature>
<dbReference type="AlphaFoldDB" id="A0A212J4F9"/>
<feature type="transmembrane region" description="Helical" evidence="1">
    <location>
        <begin position="128"/>
        <end position="146"/>
    </location>
</feature>
<dbReference type="PANTHER" id="PTHR38454:SF1">
    <property type="entry name" value="INTEGRAL MEMBRANE PROTEIN"/>
    <property type="match status" value="1"/>
</dbReference>
<feature type="transmembrane region" description="Helical" evidence="1">
    <location>
        <begin position="99"/>
        <end position="121"/>
    </location>
</feature>
<keyword evidence="1" id="KW-0812">Transmembrane</keyword>
<keyword evidence="1" id="KW-1133">Transmembrane helix</keyword>
<feature type="transmembrane region" description="Helical" evidence="1">
    <location>
        <begin position="347"/>
        <end position="365"/>
    </location>
</feature>
<feature type="transmembrane region" description="Helical" evidence="1">
    <location>
        <begin position="197"/>
        <end position="218"/>
    </location>
</feature>
<evidence type="ECO:0000256" key="1">
    <source>
        <dbReference type="SAM" id="Phobius"/>
    </source>
</evidence>
<keyword evidence="1" id="KW-0472">Membrane</keyword>
<dbReference type="EMBL" id="FLUM01000001">
    <property type="protein sequence ID" value="SBV94055.1"/>
    <property type="molecule type" value="Genomic_DNA"/>
</dbReference>